<evidence type="ECO:0000313" key="7">
    <source>
        <dbReference type="EMBL" id="GMG21673.1"/>
    </source>
</evidence>
<feature type="transmembrane region" description="Helical" evidence="6">
    <location>
        <begin position="503"/>
        <end position="527"/>
    </location>
</feature>
<feature type="transmembrane region" description="Helical" evidence="6">
    <location>
        <begin position="467"/>
        <end position="491"/>
    </location>
</feature>
<dbReference type="InterPro" id="IPR040254">
    <property type="entry name" value="Ecm3-like"/>
</dbReference>
<feature type="region of interest" description="Disordered" evidence="5">
    <location>
        <begin position="181"/>
        <end position="270"/>
    </location>
</feature>
<feature type="compositionally biased region" description="Polar residues" evidence="5">
    <location>
        <begin position="192"/>
        <end position="212"/>
    </location>
</feature>
<feature type="compositionally biased region" description="Basic and acidic residues" evidence="5">
    <location>
        <begin position="213"/>
        <end position="230"/>
    </location>
</feature>
<evidence type="ECO:0000256" key="5">
    <source>
        <dbReference type="SAM" id="MobiDB-lite"/>
    </source>
</evidence>
<feature type="transmembrane region" description="Helical" evidence="6">
    <location>
        <begin position="142"/>
        <end position="166"/>
    </location>
</feature>
<keyword evidence="4 6" id="KW-0472">Membrane</keyword>
<feature type="transmembrane region" description="Helical" evidence="6">
    <location>
        <begin position="397"/>
        <end position="417"/>
    </location>
</feature>
<dbReference type="PANTHER" id="PTHR31274:SF1">
    <property type="entry name" value="AGL149CP"/>
    <property type="match status" value="1"/>
</dbReference>
<gene>
    <name evidence="7" type="ORF">Amon01_000217400</name>
</gene>
<feature type="transmembrane region" description="Helical" evidence="6">
    <location>
        <begin position="355"/>
        <end position="377"/>
    </location>
</feature>
<keyword evidence="3 6" id="KW-1133">Transmembrane helix</keyword>
<feature type="transmembrane region" description="Helical" evidence="6">
    <location>
        <begin position="12"/>
        <end position="33"/>
    </location>
</feature>
<feature type="compositionally biased region" description="Basic and acidic residues" evidence="5">
    <location>
        <begin position="181"/>
        <end position="191"/>
    </location>
</feature>
<evidence type="ECO:0000256" key="6">
    <source>
        <dbReference type="SAM" id="Phobius"/>
    </source>
</evidence>
<feature type="compositionally biased region" description="Polar residues" evidence="5">
    <location>
        <begin position="251"/>
        <end position="261"/>
    </location>
</feature>
<dbReference type="AlphaFoldDB" id="A0A9W6YT84"/>
<keyword evidence="8" id="KW-1185">Reference proteome</keyword>
<dbReference type="GO" id="GO:0016020">
    <property type="term" value="C:membrane"/>
    <property type="evidence" value="ECO:0007669"/>
    <property type="project" value="UniProtKB-SubCell"/>
</dbReference>
<feature type="transmembrane region" description="Helical" evidence="6">
    <location>
        <begin position="429"/>
        <end position="447"/>
    </location>
</feature>
<accession>A0A9W6YT84</accession>
<feature type="transmembrane region" description="Helical" evidence="6">
    <location>
        <begin position="45"/>
        <end position="63"/>
    </location>
</feature>
<comment type="caution">
    <text evidence="7">The sequence shown here is derived from an EMBL/GenBank/DDBJ whole genome shotgun (WGS) entry which is preliminary data.</text>
</comment>
<dbReference type="EMBL" id="BSXU01000755">
    <property type="protein sequence ID" value="GMG21673.1"/>
    <property type="molecule type" value="Genomic_DNA"/>
</dbReference>
<evidence type="ECO:0000256" key="4">
    <source>
        <dbReference type="ARBA" id="ARBA00023136"/>
    </source>
</evidence>
<protein>
    <submittedName>
        <fullName evidence="7">Unnamed protein product</fullName>
    </submittedName>
</protein>
<evidence type="ECO:0000256" key="2">
    <source>
        <dbReference type="ARBA" id="ARBA00022692"/>
    </source>
</evidence>
<feature type="compositionally biased region" description="Low complexity" evidence="5">
    <location>
        <begin position="233"/>
        <end position="243"/>
    </location>
</feature>
<proteinExistence type="predicted"/>
<sequence length="533" mass="58823">MTDTNVVLGSVIYLAVKPIFKIYMIIAIGFYLARRNILTVETSRNMSTVAMMVFLPALVFAKIVSNIDNGDIKEIGTIALEAVFVIIIQGLLTFLFGVLAGCPKNWYGGLLSCGMFANISDIPIAYLQSMEKSNMIPNVDKGVSYICIYLCMQIIAQFNLGGFKLIELDFRNEIKKRNNDTEANQRIKSDENATSDASNLTQTEMVNGSSGSDSHDPNPENFKVESHSDLESESPMSLLSLNSDESHSIAEPSSLNYSTSAKQRKDTQLSRHPSIATSLFNNNLQNAPSETIKDVVRAYSRYNQLVENEVVNAQESDGSKAKPKINMARIISGIKRYGKAMISFIITSTLKPMSISLIASITVSMIPWVKALFVTTHQAHLSSAPDGMPPLSFIMDFASYVGNAQVPLGLILLGGTIGRLQVNHMNAKIWKVPIFITLFKLCIFPVIGCAVNSKVSKDGLFYNEDVLYFVSNINYCLPPATALLYLTAIYIPPDQDDAFQMDMLALVYIAHYMLLIVCLPFVTSYTIKVSLGY</sequence>
<organism evidence="7 8">
    <name type="scientific">Ambrosiozyma monospora</name>
    <name type="common">Yeast</name>
    <name type="synonym">Endomycopsis monosporus</name>
    <dbReference type="NCBI Taxonomy" id="43982"/>
    <lineage>
        <taxon>Eukaryota</taxon>
        <taxon>Fungi</taxon>
        <taxon>Dikarya</taxon>
        <taxon>Ascomycota</taxon>
        <taxon>Saccharomycotina</taxon>
        <taxon>Pichiomycetes</taxon>
        <taxon>Pichiales</taxon>
        <taxon>Pichiaceae</taxon>
        <taxon>Ambrosiozyma</taxon>
    </lineage>
</organism>
<dbReference type="OrthoDB" id="435607at2759"/>
<reference evidence="7" key="1">
    <citation type="submission" date="2023-04" db="EMBL/GenBank/DDBJ databases">
        <title>Ambrosiozyma monospora NBRC 1965.</title>
        <authorList>
            <person name="Ichikawa N."/>
            <person name="Sato H."/>
            <person name="Tonouchi N."/>
        </authorList>
    </citation>
    <scope>NUCLEOTIDE SEQUENCE</scope>
    <source>
        <strain evidence="7">NBRC 1965</strain>
    </source>
</reference>
<keyword evidence="2 6" id="KW-0812">Transmembrane</keyword>
<dbReference type="PANTHER" id="PTHR31274">
    <property type="entry name" value="PROTEIN ECM3"/>
    <property type="match status" value="1"/>
</dbReference>
<feature type="transmembrane region" description="Helical" evidence="6">
    <location>
        <begin position="75"/>
        <end position="99"/>
    </location>
</feature>
<feature type="transmembrane region" description="Helical" evidence="6">
    <location>
        <begin position="106"/>
        <end position="127"/>
    </location>
</feature>
<dbReference type="Proteomes" id="UP001165063">
    <property type="component" value="Unassembled WGS sequence"/>
</dbReference>
<dbReference type="GO" id="GO:0055085">
    <property type="term" value="P:transmembrane transport"/>
    <property type="evidence" value="ECO:0007669"/>
    <property type="project" value="InterPro"/>
</dbReference>
<name>A0A9W6YT84_AMBMO</name>
<evidence type="ECO:0000256" key="1">
    <source>
        <dbReference type="ARBA" id="ARBA00004141"/>
    </source>
</evidence>
<dbReference type="Pfam" id="PF03547">
    <property type="entry name" value="Mem_trans"/>
    <property type="match status" value="1"/>
</dbReference>
<evidence type="ECO:0000313" key="8">
    <source>
        <dbReference type="Proteomes" id="UP001165063"/>
    </source>
</evidence>
<dbReference type="InterPro" id="IPR004776">
    <property type="entry name" value="Mem_transp_PIN-like"/>
</dbReference>
<evidence type="ECO:0000256" key="3">
    <source>
        <dbReference type="ARBA" id="ARBA00022989"/>
    </source>
</evidence>
<comment type="subcellular location">
    <subcellularLocation>
        <location evidence="1">Membrane</location>
        <topology evidence="1">Multi-pass membrane protein</topology>
    </subcellularLocation>
</comment>